<evidence type="ECO:0000313" key="2">
    <source>
        <dbReference type="Proteomes" id="UP000308267"/>
    </source>
</evidence>
<sequence length="87" mass="10086">MKSIRVFPSLSFTQVTPKPRRKARFIYQKKKKEKHVTFCVDPDGKLAVQKFYVEKFPPINGLLRSADSECPECEQPTLFMGPCVHQK</sequence>
<accession>A0A4S2MCY6</accession>
<comment type="caution">
    <text evidence="1">The sequence shown here is derived from an EMBL/GenBank/DDBJ whole genome shotgun (WGS) entry which is preliminary data.</text>
</comment>
<proteinExistence type="predicted"/>
<keyword evidence="2" id="KW-1185">Reference proteome</keyword>
<reference evidence="1 2" key="1">
    <citation type="journal article" date="2019" name="BMC Genomics">
        <title>New insights from Opisthorchis felineus genome: update on genomics of the epidemiologically important liver flukes.</title>
        <authorList>
            <person name="Ershov N.I."/>
            <person name="Mordvinov V.A."/>
            <person name="Prokhortchouk E.B."/>
            <person name="Pakharukova M.Y."/>
            <person name="Gunbin K.V."/>
            <person name="Ustyantsev K."/>
            <person name="Genaev M.A."/>
            <person name="Blinov A.G."/>
            <person name="Mazur A."/>
            <person name="Boulygina E."/>
            <person name="Tsygankova S."/>
            <person name="Khrameeva E."/>
            <person name="Chekanov N."/>
            <person name="Fan G."/>
            <person name="Xiao A."/>
            <person name="Zhang H."/>
            <person name="Xu X."/>
            <person name="Yang H."/>
            <person name="Solovyev V."/>
            <person name="Lee S.M."/>
            <person name="Liu X."/>
            <person name="Afonnikov D.A."/>
            <person name="Skryabin K.G."/>
        </authorList>
    </citation>
    <scope>NUCLEOTIDE SEQUENCE [LARGE SCALE GENOMIC DNA]</scope>
    <source>
        <strain evidence="1">AK-0245</strain>
        <tissue evidence="1">Whole organism</tissue>
    </source>
</reference>
<organism evidence="1 2">
    <name type="scientific">Opisthorchis felineus</name>
    <dbReference type="NCBI Taxonomy" id="147828"/>
    <lineage>
        <taxon>Eukaryota</taxon>
        <taxon>Metazoa</taxon>
        <taxon>Spiralia</taxon>
        <taxon>Lophotrochozoa</taxon>
        <taxon>Platyhelminthes</taxon>
        <taxon>Trematoda</taxon>
        <taxon>Digenea</taxon>
        <taxon>Opisthorchiida</taxon>
        <taxon>Opisthorchiata</taxon>
        <taxon>Opisthorchiidae</taxon>
        <taxon>Opisthorchis</taxon>
    </lineage>
</organism>
<gene>
    <name evidence="1" type="ORF">CRM22_002243</name>
</gene>
<protein>
    <submittedName>
        <fullName evidence="1">Uncharacterized protein</fullName>
    </submittedName>
</protein>
<dbReference type="Proteomes" id="UP000308267">
    <property type="component" value="Unassembled WGS sequence"/>
</dbReference>
<dbReference type="AlphaFoldDB" id="A0A4S2MCY6"/>
<name>A0A4S2MCY6_OPIFE</name>
<evidence type="ECO:0000313" key="1">
    <source>
        <dbReference type="EMBL" id="TGZ72188.1"/>
    </source>
</evidence>
<dbReference type="EMBL" id="SJOL01003986">
    <property type="protein sequence ID" value="TGZ72188.1"/>
    <property type="molecule type" value="Genomic_DNA"/>
</dbReference>